<reference evidence="2 3" key="1">
    <citation type="submission" date="2015-03" db="EMBL/GenBank/DDBJ databases">
        <title>Complete genome sequence of Muricauda lutaonensis CC-HSB-11T, isolated from a coastal hot spring.</title>
        <authorList>
            <person name="Kim K.M."/>
        </authorList>
    </citation>
    <scope>NUCLEOTIDE SEQUENCE [LARGE SCALE GENOMIC DNA]</scope>
    <source>
        <strain evidence="2 3">CC-HSB-11</strain>
    </source>
</reference>
<feature type="transmembrane region" description="Helical" evidence="1">
    <location>
        <begin position="78"/>
        <end position="97"/>
    </location>
</feature>
<dbReference type="KEGG" id="mlt:VC82_1835"/>
<dbReference type="AlphaFoldDB" id="A0A0D5YU76"/>
<evidence type="ECO:0000256" key="1">
    <source>
        <dbReference type="SAM" id="Phobius"/>
    </source>
</evidence>
<evidence type="ECO:0000313" key="2">
    <source>
        <dbReference type="EMBL" id="AKA35441.1"/>
    </source>
</evidence>
<dbReference type="RefSeq" id="WP_045802100.1">
    <property type="nucleotide sequence ID" value="NZ_CP011071.1"/>
</dbReference>
<evidence type="ECO:0000313" key="3">
    <source>
        <dbReference type="Proteomes" id="UP000032726"/>
    </source>
</evidence>
<accession>A0A0D5YU76</accession>
<organism evidence="2 3">
    <name type="scientific">Flagellimonas lutaonensis</name>
    <dbReference type="NCBI Taxonomy" id="516051"/>
    <lineage>
        <taxon>Bacteria</taxon>
        <taxon>Pseudomonadati</taxon>
        <taxon>Bacteroidota</taxon>
        <taxon>Flavobacteriia</taxon>
        <taxon>Flavobacteriales</taxon>
        <taxon>Flavobacteriaceae</taxon>
        <taxon>Flagellimonas</taxon>
    </lineage>
</organism>
<proteinExistence type="predicted"/>
<dbReference type="HOGENOM" id="CLU_1747587_0_0_10"/>
<dbReference type="STRING" id="516051.VC82_1835"/>
<feature type="transmembrane region" description="Helical" evidence="1">
    <location>
        <begin position="103"/>
        <end position="125"/>
    </location>
</feature>
<keyword evidence="1" id="KW-0812">Transmembrane</keyword>
<keyword evidence="1" id="KW-1133">Transmembrane helix</keyword>
<feature type="transmembrane region" description="Helical" evidence="1">
    <location>
        <begin position="44"/>
        <end position="66"/>
    </location>
</feature>
<dbReference type="EMBL" id="CP011071">
    <property type="protein sequence ID" value="AKA35441.1"/>
    <property type="molecule type" value="Genomic_DNA"/>
</dbReference>
<dbReference type="OrthoDB" id="2827525at2"/>
<sequence length="149" mass="17321">MQRKIVGHGHDVKIALFYFCLAAIFGVVLRLFPVVETQANYKFIVHTHSHIALLGWVYIALASLLYRCFIRTGTTDPTYLHIFWFTQLTLVGMLFTFPFQGYALFSIIFSTLFLFASYWFLAFFLKNQSPALKKTPGFEDLPFFVQRLN</sequence>
<gene>
    <name evidence="2" type="ORF">VC82_1835</name>
</gene>
<feature type="transmembrane region" description="Helical" evidence="1">
    <location>
        <begin position="12"/>
        <end position="32"/>
    </location>
</feature>
<protein>
    <submittedName>
        <fullName evidence="2">Uncharacterized protein</fullName>
    </submittedName>
</protein>
<keyword evidence="1" id="KW-0472">Membrane</keyword>
<name>A0A0D5YU76_9FLAO</name>
<keyword evidence="3" id="KW-1185">Reference proteome</keyword>
<dbReference type="Proteomes" id="UP000032726">
    <property type="component" value="Chromosome"/>
</dbReference>
<dbReference type="PATRIC" id="fig|516051.4.peg.1891"/>